<accession>A0A0B2SIX9</accession>
<reference evidence="2" key="1">
    <citation type="submission" date="2014-07" db="EMBL/GenBank/DDBJ databases">
        <title>Identification of a novel salt tolerance gene in wild soybean by whole-genome sequencing.</title>
        <authorList>
            <person name="Lam H.-M."/>
            <person name="Qi X."/>
            <person name="Li M.-W."/>
            <person name="Liu X."/>
            <person name="Xie M."/>
            <person name="Ni M."/>
            <person name="Xu X."/>
        </authorList>
    </citation>
    <scope>NUCLEOTIDE SEQUENCE [LARGE SCALE GENOMIC DNA]</scope>
    <source>
        <tissue evidence="2">Root</tissue>
    </source>
</reference>
<dbReference type="Pfam" id="PF14244">
    <property type="entry name" value="Retrotran_gag_3"/>
    <property type="match status" value="1"/>
</dbReference>
<evidence type="ECO:0000259" key="1">
    <source>
        <dbReference type="Pfam" id="PF14244"/>
    </source>
</evidence>
<name>A0A0B2SIX9_GLYSO</name>
<dbReference type="InterPro" id="IPR029472">
    <property type="entry name" value="Copia-like_N"/>
</dbReference>
<dbReference type="Proteomes" id="UP000053555">
    <property type="component" value="Unassembled WGS sequence"/>
</dbReference>
<evidence type="ECO:0000313" key="2">
    <source>
        <dbReference type="EMBL" id="KHN44778.1"/>
    </source>
</evidence>
<feature type="non-terminal residue" evidence="2">
    <location>
        <position position="118"/>
    </location>
</feature>
<proteinExistence type="predicted"/>
<gene>
    <name evidence="2" type="ORF">glysoja_038566</name>
</gene>
<dbReference type="EMBL" id="KN643009">
    <property type="protein sequence ID" value="KHN44778.1"/>
    <property type="molecule type" value="Genomic_DNA"/>
</dbReference>
<sequence>MSEKQDESLSVHSPYYLHPSENPAIALVSPLLDPTNYNSWSRSSFTTLSAKNKVEFADGCLPRSTSNHRLYAAWKKANNMVVSWLVHLVATSIHQSILWMDNAVDIWKDLKARYSQGD</sequence>
<protein>
    <recommendedName>
        <fullName evidence="1">Retrotransposon Copia-like N-terminal domain-containing protein</fullName>
    </recommendedName>
</protein>
<organism evidence="2">
    <name type="scientific">Glycine soja</name>
    <name type="common">Wild soybean</name>
    <dbReference type="NCBI Taxonomy" id="3848"/>
    <lineage>
        <taxon>Eukaryota</taxon>
        <taxon>Viridiplantae</taxon>
        <taxon>Streptophyta</taxon>
        <taxon>Embryophyta</taxon>
        <taxon>Tracheophyta</taxon>
        <taxon>Spermatophyta</taxon>
        <taxon>Magnoliopsida</taxon>
        <taxon>eudicotyledons</taxon>
        <taxon>Gunneridae</taxon>
        <taxon>Pentapetalae</taxon>
        <taxon>rosids</taxon>
        <taxon>fabids</taxon>
        <taxon>Fabales</taxon>
        <taxon>Fabaceae</taxon>
        <taxon>Papilionoideae</taxon>
        <taxon>50 kb inversion clade</taxon>
        <taxon>NPAAA clade</taxon>
        <taxon>indigoferoid/millettioid clade</taxon>
        <taxon>Phaseoleae</taxon>
        <taxon>Glycine</taxon>
        <taxon>Glycine subgen. Soja</taxon>
    </lineage>
</organism>
<dbReference type="PANTHER" id="PTHR37610">
    <property type="entry name" value="CCHC-TYPE DOMAIN-CONTAINING PROTEIN"/>
    <property type="match status" value="1"/>
</dbReference>
<feature type="domain" description="Retrotransposon Copia-like N-terminal" evidence="1">
    <location>
        <begin position="18"/>
        <end position="61"/>
    </location>
</feature>
<dbReference type="PANTHER" id="PTHR37610:SF55">
    <property type="entry name" value="RETROTRANSPOSON COPIA-LIKE N-TERMINAL DOMAIN-CONTAINING PROTEIN"/>
    <property type="match status" value="1"/>
</dbReference>
<dbReference type="AlphaFoldDB" id="A0A0B2SIX9"/>